<accession>A0A3E0H324</accession>
<dbReference type="Proteomes" id="UP000256269">
    <property type="component" value="Unassembled WGS sequence"/>
</dbReference>
<feature type="non-terminal residue" evidence="1">
    <location>
        <position position="1"/>
    </location>
</feature>
<organism evidence="1 2">
    <name type="scientific">Kutzneria buriramensis</name>
    <dbReference type="NCBI Taxonomy" id="1045776"/>
    <lineage>
        <taxon>Bacteria</taxon>
        <taxon>Bacillati</taxon>
        <taxon>Actinomycetota</taxon>
        <taxon>Actinomycetes</taxon>
        <taxon>Pseudonocardiales</taxon>
        <taxon>Pseudonocardiaceae</taxon>
        <taxon>Kutzneria</taxon>
    </lineage>
</organism>
<dbReference type="EMBL" id="QUNO01000015">
    <property type="protein sequence ID" value="REH37290.1"/>
    <property type="molecule type" value="Genomic_DNA"/>
</dbReference>
<comment type="caution">
    <text evidence="1">The sequence shown here is derived from an EMBL/GenBank/DDBJ whole genome shotgun (WGS) entry which is preliminary data.</text>
</comment>
<protein>
    <submittedName>
        <fullName evidence="1">Uncharacterized protein</fullName>
    </submittedName>
</protein>
<keyword evidence="2" id="KW-1185">Reference proteome</keyword>
<dbReference type="AlphaFoldDB" id="A0A3E0H324"/>
<gene>
    <name evidence="1" type="ORF">BCF44_115294</name>
</gene>
<evidence type="ECO:0000313" key="2">
    <source>
        <dbReference type="Proteomes" id="UP000256269"/>
    </source>
</evidence>
<proteinExistence type="predicted"/>
<reference evidence="1 2" key="1">
    <citation type="submission" date="2018-08" db="EMBL/GenBank/DDBJ databases">
        <title>Genomic Encyclopedia of Archaeal and Bacterial Type Strains, Phase II (KMG-II): from individual species to whole genera.</title>
        <authorList>
            <person name="Goeker M."/>
        </authorList>
    </citation>
    <scope>NUCLEOTIDE SEQUENCE [LARGE SCALE GENOMIC DNA]</scope>
    <source>
        <strain evidence="1 2">DSM 45791</strain>
    </source>
</reference>
<evidence type="ECO:0000313" key="1">
    <source>
        <dbReference type="EMBL" id="REH37290.1"/>
    </source>
</evidence>
<name>A0A3E0H324_9PSEU</name>
<sequence length="36" mass="3762">GTSYGRISNALRNTDGAAELDIHATTSYGDILAHSL</sequence>